<dbReference type="InterPro" id="IPR032675">
    <property type="entry name" value="LRR_dom_sf"/>
</dbReference>
<keyword evidence="1" id="KW-0433">Leucine-rich repeat</keyword>
<evidence type="ECO:0000256" key="4">
    <source>
        <dbReference type="SAM" id="Phobius"/>
    </source>
</evidence>
<reference evidence="6 7" key="1">
    <citation type="submission" date="2018-10" db="EMBL/GenBank/DDBJ databases">
        <title>Lactobacillus sp. R7 and Lactobacillus sp. R19 isolated from fermented mustard green product of Taiwan.</title>
        <authorList>
            <person name="Lin S.-T."/>
        </authorList>
    </citation>
    <scope>NUCLEOTIDE SEQUENCE [LARGE SCALE GENOMIC DNA]</scope>
    <source>
        <strain evidence="6 7">BCRC 81129</strain>
    </source>
</reference>
<dbReference type="InterPro" id="IPR001611">
    <property type="entry name" value="Leu-rich_rpt"/>
</dbReference>
<feature type="compositionally biased region" description="Polar residues" evidence="3">
    <location>
        <begin position="584"/>
        <end position="597"/>
    </location>
</feature>
<evidence type="ECO:0000313" key="6">
    <source>
        <dbReference type="EMBL" id="TGD19838.1"/>
    </source>
</evidence>
<feature type="region of interest" description="Disordered" evidence="3">
    <location>
        <begin position="533"/>
        <end position="597"/>
    </location>
</feature>
<dbReference type="InterPro" id="IPR025875">
    <property type="entry name" value="Leu-rich_rpt_4"/>
</dbReference>
<feature type="region of interest" description="Disordered" evidence="3">
    <location>
        <begin position="38"/>
        <end position="99"/>
    </location>
</feature>
<keyword evidence="4" id="KW-0812">Transmembrane</keyword>
<dbReference type="InterPro" id="IPR009459">
    <property type="entry name" value="MucBP_dom"/>
</dbReference>
<accession>A0A4Z0JCF2</accession>
<evidence type="ECO:0000256" key="3">
    <source>
        <dbReference type="SAM" id="MobiDB-lite"/>
    </source>
</evidence>
<dbReference type="NCBIfam" id="TIGR01167">
    <property type="entry name" value="LPXTG_anchor"/>
    <property type="match status" value="1"/>
</dbReference>
<evidence type="ECO:0000256" key="1">
    <source>
        <dbReference type="ARBA" id="ARBA00022614"/>
    </source>
</evidence>
<dbReference type="Pfam" id="PF12799">
    <property type="entry name" value="LRR_4"/>
    <property type="match status" value="1"/>
</dbReference>
<feature type="compositionally biased region" description="Pro residues" evidence="3">
    <location>
        <begin position="551"/>
        <end position="572"/>
    </location>
</feature>
<protein>
    <submittedName>
        <fullName evidence="6">LPXTG cell wall anchor domain-containing protein</fullName>
    </submittedName>
</protein>
<organism evidence="6 7">
    <name type="scientific">Levilactobacillus suantsaiihabitans</name>
    <dbReference type="NCBI Taxonomy" id="2487722"/>
    <lineage>
        <taxon>Bacteria</taxon>
        <taxon>Bacillati</taxon>
        <taxon>Bacillota</taxon>
        <taxon>Bacilli</taxon>
        <taxon>Lactobacillales</taxon>
        <taxon>Lactobacillaceae</taxon>
        <taxon>Levilactobacillus</taxon>
    </lineage>
</organism>
<keyword evidence="7" id="KW-1185">Reference proteome</keyword>
<gene>
    <name evidence="6" type="ORF">EGT51_03095</name>
</gene>
<name>A0A4Z0JCF2_9LACO</name>
<comment type="caution">
    <text evidence="6">The sequence shown here is derived from an EMBL/GenBank/DDBJ whole genome shotgun (WGS) entry which is preliminary data.</text>
</comment>
<proteinExistence type="predicted"/>
<dbReference type="EMBL" id="RKLX01000003">
    <property type="protein sequence ID" value="TGD19838.1"/>
    <property type="molecule type" value="Genomic_DNA"/>
</dbReference>
<sequence length="685" mass="74928">MSKGQRKSRQLLTDNADKSVIISTMVLMSVGWQLGMTTPASADQQDEPAAGQTQVLDDEASKPKIGPTSDRDTTTTDDEKDETGGAQAQLTTALTPDTKADQPAIARAAEQVTTPPVAAGEQPDQVGALTDESAVAVVPTGIPVSTEPAPDQSVPVMAYDDRTIDEWMPNPRLQKAILRTLQIGDRDQVDSHPDRTWKKVTDITQQDMSLLRDVSIIGSYHSDGISTYIDGKTEFSLKGLEYAKNMDRIALGGGGWNHPYHLHGDITDISPLAYMPNLKSALLSYNRIEDVSPLQHLSQLTKLHLAYNHILDFRPINSGYSETYLASQYAVLPPVKVNSKIRSYHMQSSFWLPTGEKARLSPIFEKLYQDINSDTRSYVTYHTLTQKDITENNAGKDLIFKNIPDQQSGEIGNLEETQLPLSDYYYLVAEVNALRREVEKGTDNDNDDWVEWYVIQPYTIGQTAGPITVHYQDQSGKTIAPDQKLAQGFVDDDYNAEELAIKIKGYTLQTPLPENAKGKYTADPITIKFVYQQDQSKPTPSKPPVAGVTPPVAPGVVPPATPDPKPTVPMPVTPSTVTKPTEPDQSATPTATVEPASSTSTAYQAGAASVVAPVTPVNHAGVSDAIAATPAPQLPRRLASFDFQSSSQRPLLPRTGQHKNQLVWYGGWGLLLGVVGLVWRHRKRE</sequence>
<dbReference type="Gene3D" id="3.80.10.10">
    <property type="entry name" value="Ribonuclease Inhibitor"/>
    <property type="match status" value="1"/>
</dbReference>
<evidence type="ECO:0000259" key="5">
    <source>
        <dbReference type="Pfam" id="PF06458"/>
    </source>
</evidence>
<keyword evidence="4" id="KW-0472">Membrane</keyword>
<dbReference type="Pfam" id="PF06458">
    <property type="entry name" value="MucBP"/>
    <property type="match status" value="1"/>
</dbReference>
<dbReference type="Proteomes" id="UP000297348">
    <property type="component" value="Unassembled WGS sequence"/>
</dbReference>
<dbReference type="RefSeq" id="WP_135367338.1">
    <property type="nucleotide sequence ID" value="NZ_RKLX01000003.1"/>
</dbReference>
<dbReference type="PROSITE" id="PS51450">
    <property type="entry name" value="LRR"/>
    <property type="match status" value="1"/>
</dbReference>
<evidence type="ECO:0000313" key="7">
    <source>
        <dbReference type="Proteomes" id="UP000297348"/>
    </source>
</evidence>
<dbReference type="AlphaFoldDB" id="A0A4Z0JCF2"/>
<keyword evidence="2" id="KW-0677">Repeat</keyword>
<dbReference type="SUPFAM" id="SSF52058">
    <property type="entry name" value="L domain-like"/>
    <property type="match status" value="1"/>
</dbReference>
<evidence type="ECO:0000256" key="2">
    <source>
        <dbReference type="ARBA" id="ARBA00022737"/>
    </source>
</evidence>
<dbReference type="OrthoDB" id="2680104at2"/>
<dbReference type="Gene3D" id="3.10.20.320">
    <property type="entry name" value="Putative peptidoglycan bound protein (lpxtg motif)"/>
    <property type="match status" value="1"/>
</dbReference>
<keyword evidence="4" id="KW-1133">Transmembrane helix</keyword>
<feature type="compositionally biased region" description="Polar residues" evidence="3">
    <location>
        <begin position="86"/>
        <end position="95"/>
    </location>
</feature>
<feature type="transmembrane region" description="Helical" evidence="4">
    <location>
        <begin position="662"/>
        <end position="679"/>
    </location>
</feature>
<feature type="domain" description="MucBP" evidence="5">
    <location>
        <begin position="466"/>
        <end position="532"/>
    </location>
</feature>